<reference evidence="4" key="1">
    <citation type="journal article" date="2019" name="Int. J. Syst. Evol. Microbiol.">
        <title>The Global Catalogue of Microorganisms (GCM) 10K type strain sequencing project: providing services to taxonomists for standard genome sequencing and annotation.</title>
        <authorList>
            <consortium name="The Broad Institute Genomics Platform"/>
            <consortium name="The Broad Institute Genome Sequencing Center for Infectious Disease"/>
            <person name="Wu L."/>
            <person name="Ma J."/>
        </authorList>
    </citation>
    <scope>NUCLEOTIDE SEQUENCE [LARGE SCALE GENOMIC DNA]</scope>
    <source>
        <strain evidence="4">NBRC 113072</strain>
    </source>
</reference>
<protein>
    <recommendedName>
        <fullName evidence="2">Metallo-beta-lactamase domain-containing protein</fullName>
    </recommendedName>
</protein>
<gene>
    <name evidence="3" type="ORF">GCM10025883_09600</name>
</gene>
<evidence type="ECO:0000313" key="3">
    <source>
        <dbReference type="EMBL" id="GMA38915.1"/>
    </source>
</evidence>
<comment type="caution">
    <text evidence="3">The sequence shown here is derived from an EMBL/GenBank/DDBJ whole genome shotgun (WGS) entry which is preliminary data.</text>
</comment>
<evidence type="ECO:0000259" key="2">
    <source>
        <dbReference type="Pfam" id="PF00753"/>
    </source>
</evidence>
<name>A0ABQ6ILW7_9MICO</name>
<sequence length="119" mass="12562">MSASEIVTTPGSIDGVRVERVITTGTFALDGGEWEVDNNIWLLGDDEEVVVIDAAHEAEPIIEAIDGRTVRAIVLTHGHNDHINASKELSEATGAPAGSTPTTACCGTRCSPRRSPTPR</sequence>
<proteinExistence type="predicted"/>
<dbReference type="InterPro" id="IPR036866">
    <property type="entry name" value="RibonucZ/Hydroxyglut_hydro"/>
</dbReference>
<accession>A0ABQ6ILW7</accession>
<feature type="region of interest" description="Disordered" evidence="1">
    <location>
        <begin position="87"/>
        <end position="119"/>
    </location>
</feature>
<feature type="compositionally biased region" description="Low complexity" evidence="1">
    <location>
        <begin position="92"/>
        <end position="119"/>
    </location>
</feature>
<organism evidence="3 4">
    <name type="scientific">Mobilicoccus caccae</name>
    <dbReference type="NCBI Taxonomy" id="1859295"/>
    <lineage>
        <taxon>Bacteria</taxon>
        <taxon>Bacillati</taxon>
        <taxon>Actinomycetota</taxon>
        <taxon>Actinomycetes</taxon>
        <taxon>Micrococcales</taxon>
        <taxon>Dermatophilaceae</taxon>
        <taxon>Mobilicoccus</taxon>
    </lineage>
</organism>
<keyword evidence="4" id="KW-1185">Reference proteome</keyword>
<feature type="domain" description="Metallo-beta-lactamase" evidence="2">
    <location>
        <begin position="37"/>
        <end position="102"/>
    </location>
</feature>
<dbReference type="PANTHER" id="PTHR46233">
    <property type="entry name" value="HYDROXYACYLGLUTATHIONE HYDROLASE GLOC"/>
    <property type="match status" value="1"/>
</dbReference>
<dbReference type="CDD" id="cd06262">
    <property type="entry name" value="metallo-hydrolase-like_MBL-fold"/>
    <property type="match status" value="1"/>
</dbReference>
<dbReference type="InterPro" id="IPR051453">
    <property type="entry name" value="MBL_Glyoxalase_II"/>
</dbReference>
<dbReference type="EMBL" id="BSUO01000001">
    <property type="protein sequence ID" value="GMA38915.1"/>
    <property type="molecule type" value="Genomic_DNA"/>
</dbReference>
<dbReference type="SUPFAM" id="SSF56281">
    <property type="entry name" value="Metallo-hydrolase/oxidoreductase"/>
    <property type="match status" value="1"/>
</dbReference>
<evidence type="ECO:0000256" key="1">
    <source>
        <dbReference type="SAM" id="MobiDB-lite"/>
    </source>
</evidence>
<evidence type="ECO:0000313" key="4">
    <source>
        <dbReference type="Proteomes" id="UP001157126"/>
    </source>
</evidence>
<dbReference type="PANTHER" id="PTHR46233:SF4">
    <property type="entry name" value="METALLO-BETA-LACTAMASE DOMAIN-CONTAINING PROTEIN"/>
    <property type="match status" value="1"/>
</dbReference>
<dbReference type="InterPro" id="IPR001279">
    <property type="entry name" value="Metallo-B-lactamas"/>
</dbReference>
<dbReference type="Pfam" id="PF00753">
    <property type="entry name" value="Lactamase_B"/>
    <property type="match status" value="1"/>
</dbReference>
<dbReference type="Proteomes" id="UP001157126">
    <property type="component" value="Unassembled WGS sequence"/>
</dbReference>
<dbReference type="Gene3D" id="3.60.15.10">
    <property type="entry name" value="Ribonuclease Z/Hydroxyacylglutathione hydrolase-like"/>
    <property type="match status" value="1"/>
</dbReference>